<dbReference type="AlphaFoldDB" id="A0A0F9V2B8"/>
<evidence type="ECO:0000313" key="1">
    <source>
        <dbReference type="EMBL" id="KKN99390.1"/>
    </source>
</evidence>
<proteinExistence type="predicted"/>
<name>A0A0F9V2B8_9ZZZZ</name>
<sequence>MDEDPVFYEYFQWVNSHSYETTLAVSHYYFT</sequence>
<dbReference type="EMBL" id="LAZR01000047">
    <property type="protein sequence ID" value="KKN99390.1"/>
    <property type="molecule type" value="Genomic_DNA"/>
</dbReference>
<comment type="caution">
    <text evidence="1">The sequence shown here is derived from an EMBL/GenBank/DDBJ whole genome shotgun (WGS) entry which is preliminary data.</text>
</comment>
<protein>
    <submittedName>
        <fullName evidence="1">Uncharacterized protein</fullName>
    </submittedName>
</protein>
<accession>A0A0F9V2B8</accession>
<gene>
    <name evidence="1" type="ORF">LCGC14_0138350</name>
</gene>
<organism evidence="1">
    <name type="scientific">marine sediment metagenome</name>
    <dbReference type="NCBI Taxonomy" id="412755"/>
    <lineage>
        <taxon>unclassified sequences</taxon>
        <taxon>metagenomes</taxon>
        <taxon>ecological metagenomes</taxon>
    </lineage>
</organism>
<reference evidence="1" key="1">
    <citation type="journal article" date="2015" name="Nature">
        <title>Complex archaea that bridge the gap between prokaryotes and eukaryotes.</title>
        <authorList>
            <person name="Spang A."/>
            <person name="Saw J.H."/>
            <person name="Jorgensen S.L."/>
            <person name="Zaremba-Niedzwiedzka K."/>
            <person name="Martijn J."/>
            <person name="Lind A.E."/>
            <person name="van Eijk R."/>
            <person name="Schleper C."/>
            <person name="Guy L."/>
            <person name="Ettema T.J."/>
        </authorList>
    </citation>
    <scope>NUCLEOTIDE SEQUENCE</scope>
</reference>